<dbReference type="InterPro" id="IPR000014">
    <property type="entry name" value="PAS"/>
</dbReference>
<dbReference type="InterPro" id="IPR036097">
    <property type="entry name" value="HisK_dim/P_sf"/>
</dbReference>
<dbReference type="CDD" id="cd00130">
    <property type="entry name" value="PAS"/>
    <property type="match status" value="1"/>
</dbReference>
<dbReference type="EMBL" id="LPWD01000436">
    <property type="protein sequence ID" value="ODS00312.1"/>
    <property type="molecule type" value="Genomic_DNA"/>
</dbReference>
<feature type="transmembrane region" description="Helical" evidence="11">
    <location>
        <begin position="64"/>
        <end position="83"/>
    </location>
</feature>
<keyword evidence="16" id="KW-1185">Reference proteome</keyword>
<dbReference type="InterPro" id="IPR000700">
    <property type="entry name" value="PAS-assoc_C"/>
</dbReference>
<evidence type="ECO:0000256" key="6">
    <source>
        <dbReference type="ARBA" id="ARBA00022741"/>
    </source>
</evidence>
<dbReference type="Pfam" id="PF00512">
    <property type="entry name" value="HisKA"/>
    <property type="match status" value="1"/>
</dbReference>
<dbReference type="CDD" id="cd00082">
    <property type="entry name" value="HisKA"/>
    <property type="match status" value="1"/>
</dbReference>
<dbReference type="SMART" id="SM00388">
    <property type="entry name" value="HisKA"/>
    <property type="match status" value="1"/>
</dbReference>
<dbReference type="PANTHER" id="PTHR43711:SF1">
    <property type="entry name" value="HISTIDINE KINASE 1"/>
    <property type="match status" value="1"/>
</dbReference>
<evidence type="ECO:0000256" key="9">
    <source>
        <dbReference type="ARBA" id="ARBA00023012"/>
    </source>
</evidence>
<comment type="caution">
    <text evidence="15">The sequence shown here is derived from an EMBL/GenBank/DDBJ whole genome shotgun (WGS) entry which is preliminary data.</text>
</comment>
<proteinExistence type="predicted"/>
<evidence type="ECO:0000256" key="8">
    <source>
        <dbReference type="ARBA" id="ARBA00022840"/>
    </source>
</evidence>
<keyword evidence="4" id="KW-0597">Phosphoprotein</keyword>
<protein>
    <recommendedName>
        <fullName evidence="3">histidine kinase</fullName>
        <ecNumber evidence="3">2.7.13.3</ecNumber>
    </recommendedName>
</protein>
<dbReference type="Pfam" id="PF08448">
    <property type="entry name" value="PAS_4"/>
    <property type="match status" value="1"/>
</dbReference>
<evidence type="ECO:0000256" key="7">
    <source>
        <dbReference type="ARBA" id="ARBA00022777"/>
    </source>
</evidence>
<dbReference type="InterPro" id="IPR050736">
    <property type="entry name" value="Sensor_HK_Regulatory"/>
</dbReference>
<dbReference type="AlphaFoldDB" id="A0A1E3W479"/>
<feature type="domain" description="PAS" evidence="13">
    <location>
        <begin position="207"/>
        <end position="277"/>
    </location>
</feature>
<keyword evidence="5" id="KW-0808">Transferase</keyword>
<keyword evidence="11" id="KW-1133">Transmembrane helix</keyword>
<dbReference type="SUPFAM" id="SSF47384">
    <property type="entry name" value="Homodimeric domain of signal transducing histidine kinase"/>
    <property type="match status" value="1"/>
</dbReference>
<dbReference type="EC" id="2.7.13.3" evidence="3"/>
<keyword evidence="11" id="KW-0812">Transmembrane</keyword>
<feature type="domain" description="PAC" evidence="14">
    <location>
        <begin position="280"/>
        <end position="337"/>
    </location>
</feature>
<dbReference type="InterPro" id="IPR004358">
    <property type="entry name" value="Sig_transdc_His_kin-like_C"/>
</dbReference>
<dbReference type="SUPFAM" id="SSF55785">
    <property type="entry name" value="PYP-like sensor domain (PAS domain)"/>
    <property type="match status" value="1"/>
</dbReference>
<dbReference type="InterPro" id="IPR036890">
    <property type="entry name" value="HATPase_C_sf"/>
</dbReference>
<dbReference type="RefSeq" id="WP_069624917.1">
    <property type="nucleotide sequence ID" value="NZ_LPWD01000436.1"/>
</dbReference>
<dbReference type="SUPFAM" id="SSF55874">
    <property type="entry name" value="ATPase domain of HSP90 chaperone/DNA topoisomerase II/histidine kinase"/>
    <property type="match status" value="1"/>
</dbReference>
<dbReference type="GO" id="GO:0016020">
    <property type="term" value="C:membrane"/>
    <property type="evidence" value="ECO:0007669"/>
    <property type="project" value="UniProtKB-SubCell"/>
</dbReference>
<dbReference type="InterPro" id="IPR035965">
    <property type="entry name" value="PAS-like_dom_sf"/>
</dbReference>
<dbReference type="PANTHER" id="PTHR43711">
    <property type="entry name" value="TWO-COMPONENT HISTIDINE KINASE"/>
    <property type="match status" value="1"/>
</dbReference>
<dbReference type="PROSITE" id="PS50109">
    <property type="entry name" value="HIS_KIN"/>
    <property type="match status" value="1"/>
</dbReference>
<comment type="subcellular location">
    <subcellularLocation>
        <location evidence="2">Membrane</location>
    </subcellularLocation>
</comment>
<keyword evidence="8" id="KW-0067">ATP-binding</keyword>
<dbReference type="Gene3D" id="1.10.287.130">
    <property type="match status" value="1"/>
</dbReference>
<dbReference type="InterPro" id="IPR003594">
    <property type="entry name" value="HATPase_dom"/>
</dbReference>
<evidence type="ECO:0000256" key="10">
    <source>
        <dbReference type="ARBA" id="ARBA00023136"/>
    </source>
</evidence>
<dbReference type="CDD" id="cd16922">
    <property type="entry name" value="HATPase_EvgS-ArcB-TorS-like"/>
    <property type="match status" value="1"/>
</dbReference>
<evidence type="ECO:0000256" key="1">
    <source>
        <dbReference type="ARBA" id="ARBA00000085"/>
    </source>
</evidence>
<dbReference type="InterPro" id="IPR005467">
    <property type="entry name" value="His_kinase_dom"/>
</dbReference>
<feature type="transmembrane region" description="Helical" evidence="11">
    <location>
        <begin position="103"/>
        <end position="125"/>
    </location>
</feature>
<evidence type="ECO:0000256" key="3">
    <source>
        <dbReference type="ARBA" id="ARBA00012438"/>
    </source>
</evidence>
<evidence type="ECO:0000256" key="11">
    <source>
        <dbReference type="SAM" id="Phobius"/>
    </source>
</evidence>
<dbReference type="GO" id="GO:0005524">
    <property type="term" value="F:ATP binding"/>
    <property type="evidence" value="ECO:0007669"/>
    <property type="project" value="UniProtKB-KW"/>
</dbReference>
<name>A0A1E3W479_9HYPH</name>
<dbReference type="NCBIfam" id="TIGR00229">
    <property type="entry name" value="sensory_box"/>
    <property type="match status" value="1"/>
</dbReference>
<keyword evidence="7" id="KW-0418">Kinase</keyword>
<organism evidence="15 16">
    <name type="scientific">Methyloceanibacter marginalis</name>
    <dbReference type="NCBI Taxonomy" id="1774971"/>
    <lineage>
        <taxon>Bacteria</taxon>
        <taxon>Pseudomonadati</taxon>
        <taxon>Pseudomonadota</taxon>
        <taxon>Alphaproteobacteria</taxon>
        <taxon>Hyphomicrobiales</taxon>
        <taxon>Hyphomicrobiaceae</taxon>
        <taxon>Methyloceanibacter</taxon>
    </lineage>
</organism>
<dbReference type="Gene3D" id="3.30.565.10">
    <property type="entry name" value="Histidine kinase-like ATPase, C-terminal domain"/>
    <property type="match status" value="1"/>
</dbReference>
<evidence type="ECO:0000259" key="14">
    <source>
        <dbReference type="PROSITE" id="PS50113"/>
    </source>
</evidence>
<comment type="catalytic activity">
    <reaction evidence="1">
        <text>ATP + protein L-histidine = ADP + protein N-phospho-L-histidine.</text>
        <dbReference type="EC" id="2.7.13.3"/>
    </reaction>
</comment>
<feature type="transmembrane region" description="Helical" evidence="11">
    <location>
        <begin position="137"/>
        <end position="161"/>
    </location>
</feature>
<dbReference type="SMART" id="SM00387">
    <property type="entry name" value="HATPase_c"/>
    <property type="match status" value="1"/>
</dbReference>
<dbReference type="GO" id="GO:0000155">
    <property type="term" value="F:phosphorelay sensor kinase activity"/>
    <property type="evidence" value="ECO:0007669"/>
    <property type="project" value="InterPro"/>
</dbReference>
<keyword evidence="6" id="KW-0547">Nucleotide-binding</keyword>
<dbReference type="Proteomes" id="UP000095042">
    <property type="component" value="Unassembled WGS sequence"/>
</dbReference>
<feature type="transmembrane region" description="Helical" evidence="11">
    <location>
        <begin position="38"/>
        <end position="58"/>
    </location>
</feature>
<dbReference type="OrthoDB" id="9801651at2"/>
<dbReference type="InterPro" id="IPR003661">
    <property type="entry name" value="HisK_dim/P_dom"/>
</dbReference>
<feature type="domain" description="Histidine kinase" evidence="12">
    <location>
        <begin position="355"/>
        <end position="575"/>
    </location>
</feature>
<evidence type="ECO:0000313" key="16">
    <source>
        <dbReference type="Proteomes" id="UP000095042"/>
    </source>
</evidence>
<keyword evidence="10 11" id="KW-0472">Membrane</keyword>
<dbReference type="FunFam" id="1.10.287.130:FF:000038">
    <property type="entry name" value="Sensory transduction histidine kinase"/>
    <property type="match status" value="1"/>
</dbReference>
<evidence type="ECO:0000256" key="2">
    <source>
        <dbReference type="ARBA" id="ARBA00004370"/>
    </source>
</evidence>
<evidence type="ECO:0000256" key="5">
    <source>
        <dbReference type="ARBA" id="ARBA00022679"/>
    </source>
</evidence>
<evidence type="ECO:0000313" key="15">
    <source>
        <dbReference type="EMBL" id="ODS00312.1"/>
    </source>
</evidence>
<sequence>MRVFSRESVRGLAAYFESLVHGTARGDALTIARHQSFIASRLLGGLLALCVFPIYLVVGGKPSLLGAAAFLWLLSPIAIAIFLSRTGRFAAAHLISAANFAGLITYCAWLTGGLGSALLPWLVVVPLEAGLATDRRIVAWAAGAAALGLAVLALLGMAGMVPAPLTLPLPADAFSFLGVASAMAYAAGLAAMVQMVHKQSENAIRAGEERYRLLAENVNDMITRHDAKGRVTFMSPAGQHLLGEPVQKLLGDSLFEHVHVADRPAYLTALSRCQANNEAMAVEFRVRRAGAGDAARYAWVEMRCRPMPPTEGGDRSGIVAVTRDISEYKVQESVLLRARDEAEGASRAKTQFLASMSHELRTPLNAIIGFSEILNRELFGALGEVRYRDYARLIHESGEHLLNVVNDILDMSKIEAGKFTIVKEPFDVASLVNSCCDIMRHTAEQKSLSLKVDVSRGIPELAADKRACKQMLLNVISNAIKFTEPDGWVKVSASFEDDTVVFAVSDNGIGIADQDLPRLGSPFVQAKGSYDRSHEGAGLGLSVVRGLARLHGGTLELTSTLGKGTTARIVLPLHAPSEAVEAPAEAPTVSAA</sequence>
<dbReference type="Gene3D" id="3.30.450.20">
    <property type="entry name" value="PAS domain"/>
    <property type="match status" value="1"/>
</dbReference>
<dbReference type="PRINTS" id="PR00344">
    <property type="entry name" value="BCTRLSENSOR"/>
</dbReference>
<evidence type="ECO:0000259" key="12">
    <source>
        <dbReference type="PROSITE" id="PS50109"/>
    </source>
</evidence>
<evidence type="ECO:0000259" key="13">
    <source>
        <dbReference type="PROSITE" id="PS50112"/>
    </source>
</evidence>
<reference evidence="15 16" key="1">
    <citation type="journal article" date="2016" name="Environ. Microbiol.">
        <title>New Methyloceanibacter diversity from North Sea sediments includes methanotroph containing solely the soluble methane monooxygenase.</title>
        <authorList>
            <person name="Vekeman B."/>
            <person name="Kerckhof F.M."/>
            <person name="Cremers G."/>
            <person name="de Vos P."/>
            <person name="Vandamme P."/>
            <person name="Boon N."/>
            <person name="Op den Camp H.J."/>
            <person name="Heylen K."/>
        </authorList>
    </citation>
    <scope>NUCLEOTIDE SEQUENCE [LARGE SCALE GENOMIC DNA]</scope>
    <source>
        <strain evidence="15 16">R-67177</strain>
    </source>
</reference>
<keyword evidence="9" id="KW-0902">Two-component regulatory system</keyword>
<accession>A0A1E3W479</accession>
<feature type="transmembrane region" description="Helical" evidence="11">
    <location>
        <begin position="173"/>
        <end position="196"/>
    </location>
</feature>
<dbReference type="Pfam" id="PF02518">
    <property type="entry name" value="HATPase_c"/>
    <property type="match status" value="1"/>
</dbReference>
<dbReference type="PROSITE" id="PS50112">
    <property type="entry name" value="PAS"/>
    <property type="match status" value="1"/>
</dbReference>
<dbReference type="InterPro" id="IPR013656">
    <property type="entry name" value="PAS_4"/>
</dbReference>
<evidence type="ECO:0000256" key="4">
    <source>
        <dbReference type="ARBA" id="ARBA00022553"/>
    </source>
</evidence>
<dbReference type="PROSITE" id="PS50113">
    <property type="entry name" value="PAC"/>
    <property type="match status" value="1"/>
</dbReference>
<gene>
    <name evidence="15" type="ORF">AUC71_03475</name>
</gene>
<dbReference type="SMART" id="SM00091">
    <property type="entry name" value="PAS"/>
    <property type="match status" value="1"/>
</dbReference>